<sequence>MNMKHLPSQPIHAIAFAGALAFSAPALADDPSDDGADDAAAEGSEQDGRPQNAGGPPEGVTSGGPPPGAFANSVFDDTWLTIGAGAGLTPSYSGSDDYVVIPLPLIVGRVGGIGISPNGPGFNLDVLSKAPAAGPPETSLSFGPTFRIRGDRNGQIKDPVVELAGDLDTALEVGVQGGVSFPGVLNRFDRVGLSAAVRWDVLGAHDGMLIEPGISYFTPLGRGAAVQFIGSASFVDDSFADYYYSVTPAQSTATGLPQFNADGGLNSLGVTAIATVDLDNDVLNGGFNVYMVGGFSRLMGDAADTPFTAERGSASQFISGIGIGYTF</sequence>
<dbReference type="PANTHER" id="PTHR38776">
    <property type="entry name" value="MLTA-INTERACTING PROTEIN-RELATED"/>
    <property type="match status" value="1"/>
</dbReference>
<keyword evidence="9" id="KW-1185">Reference proteome</keyword>
<dbReference type="AlphaFoldDB" id="A0A9X1F0F7"/>
<dbReference type="EMBL" id="JAGSPC010000001">
    <property type="protein sequence ID" value="MBV7258061.1"/>
    <property type="molecule type" value="Genomic_DNA"/>
</dbReference>
<evidence type="ECO:0000256" key="5">
    <source>
        <dbReference type="ARBA" id="ARBA00023237"/>
    </source>
</evidence>
<evidence type="ECO:0000313" key="8">
    <source>
        <dbReference type="EMBL" id="MBV7258061.1"/>
    </source>
</evidence>
<evidence type="ECO:0000256" key="7">
    <source>
        <dbReference type="SAM" id="SignalP"/>
    </source>
</evidence>
<feature type="region of interest" description="Disordered" evidence="6">
    <location>
        <begin position="27"/>
        <end position="70"/>
    </location>
</feature>
<evidence type="ECO:0000256" key="4">
    <source>
        <dbReference type="ARBA" id="ARBA00023136"/>
    </source>
</evidence>
<dbReference type="Proteomes" id="UP001138681">
    <property type="component" value="Unassembled WGS sequence"/>
</dbReference>
<keyword evidence="5" id="KW-0998">Cell outer membrane</keyword>
<dbReference type="GO" id="GO:0009279">
    <property type="term" value="C:cell outer membrane"/>
    <property type="evidence" value="ECO:0007669"/>
    <property type="project" value="UniProtKB-SubCell"/>
</dbReference>
<keyword evidence="4" id="KW-0472">Membrane</keyword>
<evidence type="ECO:0000256" key="2">
    <source>
        <dbReference type="ARBA" id="ARBA00005722"/>
    </source>
</evidence>
<comment type="subcellular location">
    <subcellularLocation>
        <location evidence="1">Cell outer membrane</location>
    </subcellularLocation>
</comment>
<evidence type="ECO:0000256" key="1">
    <source>
        <dbReference type="ARBA" id="ARBA00004442"/>
    </source>
</evidence>
<evidence type="ECO:0000256" key="6">
    <source>
        <dbReference type="SAM" id="MobiDB-lite"/>
    </source>
</evidence>
<evidence type="ECO:0000256" key="3">
    <source>
        <dbReference type="ARBA" id="ARBA00022729"/>
    </source>
</evidence>
<name>A0A9X1F0F7_9SPHN</name>
<accession>A0A9X1F0F7</accession>
<gene>
    <name evidence="8" type="ORF">KCG46_00560</name>
</gene>
<comment type="caution">
    <text evidence="8">The sequence shown here is derived from an EMBL/GenBank/DDBJ whole genome shotgun (WGS) entry which is preliminary data.</text>
</comment>
<reference evidence="8" key="1">
    <citation type="submission" date="2021-04" db="EMBL/GenBank/DDBJ databases">
        <authorList>
            <person name="Pira H."/>
            <person name="Risdian C."/>
            <person name="Wink J."/>
        </authorList>
    </citation>
    <scope>NUCLEOTIDE SEQUENCE</scope>
    <source>
        <strain evidence="8">WH158</strain>
    </source>
</reference>
<feature type="compositionally biased region" description="Acidic residues" evidence="6">
    <location>
        <begin position="30"/>
        <end position="40"/>
    </location>
</feature>
<proteinExistence type="inferred from homology"/>
<dbReference type="PANTHER" id="PTHR38776:SF1">
    <property type="entry name" value="MLTA-INTERACTING PROTEIN-RELATED"/>
    <property type="match status" value="1"/>
</dbReference>
<feature type="signal peptide" evidence="7">
    <location>
        <begin position="1"/>
        <end position="28"/>
    </location>
</feature>
<evidence type="ECO:0000313" key="9">
    <source>
        <dbReference type="Proteomes" id="UP001138681"/>
    </source>
</evidence>
<dbReference type="InterPro" id="IPR010583">
    <property type="entry name" value="MipA"/>
</dbReference>
<feature type="chain" id="PRO_5040939316" evidence="7">
    <location>
        <begin position="29"/>
        <end position="327"/>
    </location>
</feature>
<organism evidence="8 9">
    <name type="scientific">Erythrobacter crassostreae</name>
    <dbReference type="NCBI Taxonomy" id="2828328"/>
    <lineage>
        <taxon>Bacteria</taxon>
        <taxon>Pseudomonadati</taxon>
        <taxon>Pseudomonadota</taxon>
        <taxon>Alphaproteobacteria</taxon>
        <taxon>Sphingomonadales</taxon>
        <taxon>Erythrobacteraceae</taxon>
        <taxon>Erythrobacter/Porphyrobacter group</taxon>
        <taxon>Erythrobacter</taxon>
    </lineage>
</organism>
<protein>
    <submittedName>
        <fullName evidence="8">MipA/OmpV family protein</fullName>
    </submittedName>
</protein>
<comment type="similarity">
    <text evidence="2">Belongs to the MipA/OmpV family.</text>
</comment>
<keyword evidence="3 7" id="KW-0732">Signal</keyword>
<dbReference type="Pfam" id="PF06629">
    <property type="entry name" value="MipA"/>
    <property type="match status" value="1"/>
</dbReference>